<dbReference type="AlphaFoldDB" id="A0A915CJJ5"/>
<reference evidence="6 7" key="1">
    <citation type="submission" date="2022-11" db="UniProtKB">
        <authorList>
            <consortium name="WormBaseParasite"/>
        </authorList>
    </citation>
    <scope>IDENTIFICATION</scope>
</reference>
<evidence type="ECO:0000313" key="6">
    <source>
        <dbReference type="WBParaSite" id="PgR208X_g003_t01"/>
    </source>
</evidence>
<feature type="transmembrane region" description="Helical" evidence="4">
    <location>
        <begin position="676"/>
        <end position="701"/>
    </location>
</feature>
<dbReference type="InterPro" id="IPR050333">
    <property type="entry name" value="SLRP"/>
</dbReference>
<dbReference type="SMART" id="SM00369">
    <property type="entry name" value="LRR_TYP"/>
    <property type="match status" value="9"/>
</dbReference>
<protein>
    <submittedName>
        <fullName evidence="6 7">Uncharacterized protein</fullName>
    </submittedName>
</protein>
<dbReference type="SUPFAM" id="SSF52058">
    <property type="entry name" value="L domain-like"/>
    <property type="match status" value="2"/>
</dbReference>
<dbReference type="InterPro" id="IPR003591">
    <property type="entry name" value="Leu-rich_rpt_typical-subtyp"/>
</dbReference>
<keyword evidence="4" id="KW-1133">Transmembrane helix</keyword>
<keyword evidence="4" id="KW-0812">Transmembrane</keyword>
<evidence type="ECO:0000313" key="7">
    <source>
        <dbReference type="WBParaSite" id="PgR208X_g003_t02"/>
    </source>
</evidence>
<keyword evidence="1" id="KW-0433">Leucine-rich repeat</keyword>
<dbReference type="WBParaSite" id="PgR208X_g003_t02">
    <property type="protein sequence ID" value="PgR208X_g003_t02"/>
    <property type="gene ID" value="PgR208X_g003"/>
</dbReference>
<dbReference type="InterPro" id="IPR001611">
    <property type="entry name" value="Leu-rich_rpt"/>
</dbReference>
<organism evidence="5 7">
    <name type="scientific">Parascaris univalens</name>
    <name type="common">Nematode worm</name>
    <dbReference type="NCBI Taxonomy" id="6257"/>
    <lineage>
        <taxon>Eukaryota</taxon>
        <taxon>Metazoa</taxon>
        <taxon>Ecdysozoa</taxon>
        <taxon>Nematoda</taxon>
        <taxon>Chromadorea</taxon>
        <taxon>Rhabditida</taxon>
        <taxon>Spirurina</taxon>
        <taxon>Ascaridomorpha</taxon>
        <taxon>Ascaridoidea</taxon>
        <taxon>Ascarididae</taxon>
        <taxon>Parascaris</taxon>
    </lineage>
</organism>
<proteinExistence type="predicted"/>
<dbReference type="Proteomes" id="UP000887569">
    <property type="component" value="Unplaced"/>
</dbReference>
<keyword evidence="4" id="KW-0472">Membrane</keyword>
<evidence type="ECO:0000256" key="1">
    <source>
        <dbReference type="ARBA" id="ARBA00022614"/>
    </source>
</evidence>
<keyword evidence="5" id="KW-1185">Reference proteome</keyword>
<dbReference type="WBParaSite" id="PgR208X_g003_t01">
    <property type="protein sequence ID" value="PgR208X_g003_t01"/>
    <property type="gene ID" value="PgR208X_g003"/>
</dbReference>
<dbReference type="InterPro" id="IPR032675">
    <property type="entry name" value="LRR_dom_sf"/>
</dbReference>
<evidence type="ECO:0000256" key="3">
    <source>
        <dbReference type="SAM" id="MobiDB-lite"/>
    </source>
</evidence>
<dbReference type="Pfam" id="PF13855">
    <property type="entry name" value="LRR_8"/>
    <property type="match status" value="3"/>
</dbReference>
<evidence type="ECO:0000256" key="2">
    <source>
        <dbReference type="ARBA" id="ARBA00022737"/>
    </source>
</evidence>
<dbReference type="Gene3D" id="3.80.10.10">
    <property type="entry name" value="Ribonuclease Inhibitor"/>
    <property type="match status" value="3"/>
</dbReference>
<dbReference type="PROSITE" id="PS51450">
    <property type="entry name" value="LRR"/>
    <property type="match status" value="2"/>
</dbReference>
<evidence type="ECO:0000313" key="5">
    <source>
        <dbReference type="Proteomes" id="UP000887569"/>
    </source>
</evidence>
<keyword evidence="2" id="KW-0677">Repeat</keyword>
<dbReference type="PANTHER" id="PTHR45712">
    <property type="entry name" value="AGAP008170-PA"/>
    <property type="match status" value="1"/>
</dbReference>
<feature type="region of interest" description="Disordered" evidence="3">
    <location>
        <begin position="644"/>
        <end position="663"/>
    </location>
</feature>
<feature type="compositionally biased region" description="Basic residues" evidence="3">
    <location>
        <begin position="648"/>
        <end position="658"/>
    </location>
</feature>
<evidence type="ECO:0000256" key="4">
    <source>
        <dbReference type="SAM" id="Phobius"/>
    </source>
</evidence>
<name>A0A915CJJ5_PARUN</name>
<accession>A0A915CJJ5</accession>
<sequence>MVIRCILHKMEPTILNRRIILSHTVIVLIVWSARCQAQYFSCPSRCQCYADPVDSVTSMHLICKWEQLNSSNLESISSSDAVRTLTIRCPHSMRNMSTPSPRLFNALRNLDRLEIDRCLIESLPSHLFQGMTQLYSLVIRNAGLMQLPRDIFNDLSNLMALDLAGNDLRIEPYAVSVLSNLIQLDLSNNSINFLSNTLVSLHRLKVLSLDENSLSNIDLRRVPNGVTDLTLRNNRINTVHSTHDSVSSLKRLDLAGNQLDFISATGTVNVLPSGLWSVDLTNNKISYIQDGAFSNMLKLTIVDLRNNSLNELREATVSSEMRKHRLRVLLSGNPLNCMCSLRWIVQATTKTSPTVVDLANVYCSHIFSHNTRLLLTDADTRGELLCKYDASCAEQCSCCFQQSCYCKSICPKGCTCWHSAAPHVTRMGRNIVECKGTRLDYLKEIPESITELRLFNGNWKEWSPKDIGIKRDLLVLNITSCNLHWLNESFLDGFPSLTQLDLSKNQLQSFPDAQLDGVADLQLLFLNDNRLSTFSTFALKRFTAISKLKLGGRTNKYMCDCDNPTPLQEWFYDETNKNRVLDYEDMYCELKGNGIVKIKHVDPSQNGTLCRRPAVISIRPTTRSTVTTTSSVITETISTRRYSTRVSPARRRATRRRSFSPTDRPRGIDSLDMSFLFSYIMFFLVLLLFCLLFAIAATIYFRYCHMERADFPKRHKRVGATHSTTEQQPLNCVRS</sequence>
<dbReference type="PANTHER" id="PTHR45712:SF22">
    <property type="entry name" value="INSULIN-LIKE GROWTH FACTOR-BINDING PROTEIN COMPLEX ACID LABILE SUBUNIT"/>
    <property type="match status" value="1"/>
</dbReference>